<feature type="transmembrane region" description="Helical" evidence="1">
    <location>
        <begin position="221"/>
        <end position="242"/>
    </location>
</feature>
<evidence type="ECO:0000256" key="1">
    <source>
        <dbReference type="SAM" id="Phobius"/>
    </source>
</evidence>
<evidence type="ECO:0000313" key="3">
    <source>
        <dbReference type="EMBL" id="CAF1499722.1"/>
    </source>
</evidence>
<dbReference type="AlphaFoldDB" id="A0A815SXJ3"/>
<accession>A0A815SXJ3</accession>
<reference evidence="3" key="1">
    <citation type="submission" date="2021-02" db="EMBL/GenBank/DDBJ databases">
        <authorList>
            <person name="Nowell W R."/>
        </authorList>
    </citation>
    <scope>NUCLEOTIDE SEQUENCE</scope>
</reference>
<evidence type="ECO:0000313" key="4">
    <source>
        <dbReference type="EMBL" id="CAF4157583.1"/>
    </source>
</evidence>
<keyword evidence="2" id="KW-0732">Signal</keyword>
<name>A0A815SXJ3_9BILA</name>
<dbReference type="Proteomes" id="UP000663836">
    <property type="component" value="Unassembled WGS sequence"/>
</dbReference>
<keyword evidence="1" id="KW-1133">Transmembrane helix</keyword>
<comment type="caution">
    <text evidence="3">The sequence shown here is derived from an EMBL/GenBank/DDBJ whole genome shotgun (WGS) entry which is preliminary data.</text>
</comment>
<keyword evidence="1" id="KW-0812">Transmembrane</keyword>
<feature type="chain" id="PRO_5036228864" evidence="2">
    <location>
        <begin position="19"/>
        <end position="243"/>
    </location>
</feature>
<dbReference type="EMBL" id="CAJOBD010010758">
    <property type="protein sequence ID" value="CAF4157583.1"/>
    <property type="molecule type" value="Genomic_DNA"/>
</dbReference>
<gene>
    <name evidence="4" type="ORF">JBS370_LOCUS34319</name>
    <name evidence="3" type="ORF">ZHD862_LOCUS37385</name>
</gene>
<proteinExistence type="predicted"/>
<evidence type="ECO:0000256" key="2">
    <source>
        <dbReference type="SAM" id="SignalP"/>
    </source>
</evidence>
<dbReference type="EMBL" id="CAJNOT010007012">
    <property type="protein sequence ID" value="CAF1499722.1"/>
    <property type="molecule type" value="Genomic_DNA"/>
</dbReference>
<protein>
    <submittedName>
        <fullName evidence="3">Uncharacterized protein</fullName>
    </submittedName>
</protein>
<evidence type="ECO:0000313" key="5">
    <source>
        <dbReference type="Proteomes" id="UP000663864"/>
    </source>
</evidence>
<feature type="signal peptide" evidence="2">
    <location>
        <begin position="1"/>
        <end position="18"/>
    </location>
</feature>
<organism evidence="3 5">
    <name type="scientific">Rotaria sordida</name>
    <dbReference type="NCBI Taxonomy" id="392033"/>
    <lineage>
        <taxon>Eukaryota</taxon>
        <taxon>Metazoa</taxon>
        <taxon>Spiralia</taxon>
        <taxon>Gnathifera</taxon>
        <taxon>Rotifera</taxon>
        <taxon>Eurotatoria</taxon>
        <taxon>Bdelloidea</taxon>
        <taxon>Philodinida</taxon>
        <taxon>Philodinidae</taxon>
        <taxon>Rotaria</taxon>
    </lineage>
</organism>
<dbReference type="Proteomes" id="UP000663864">
    <property type="component" value="Unassembled WGS sequence"/>
</dbReference>
<keyword evidence="1" id="KW-0472">Membrane</keyword>
<sequence length="243" mass="28430">MIRIILIYFLIFPIEINGIRRRRCMNTGILFLDTIARSPIVVYGKSLAKQIDIETDKEILFNITFRVDCIFKGQYIENRIEIIKAGIKTGLIACQYLDPGKFYVVFLEKCISNMNIYCPLDFQERIVDDLTLELLERTCHLKRISPLNSISNKCPNVSIDKFCPNDNINIKIKPRGKLYDLLNTNMQSIFNNDNQFYHQSNVTLVKDRLLINQYVDNPRNYARLSTLTSVWIIYLIVNILMFN</sequence>